<organism evidence="1 2">
    <name type="scientific">Nocardia aurantia</name>
    <dbReference type="NCBI Taxonomy" id="2585199"/>
    <lineage>
        <taxon>Bacteria</taxon>
        <taxon>Bacillati</taxon>
        <taxon>Actinomycetota</taxon>
        <taxon>Actinomycetes</taxon>
        <taxon>Mycobacteriales</taxon>
        <taxon>Nocardiaceae</taxon>
        <taxon>Nocardia</taxon>
    </lineage>
</organism>
<accession>A0A7K0DJS1</accession>
<name>A0A7K0DJS1_9NOCA</name>
<reference evidence="1 2" key="1">
    <citation type="submission" date="2019-10" db="EMBL/GenBank/DDBJ databases">
        <title>Nocardia macrotermitis sp. nov. and Nocardia aurantia sp. nov., isolated from the gut of fungus growing-termite Macrotermes natalensis.</title>
        <authorList>
            <person name="Benndorf R."/>
            <person name="Schwitalla J."/>
            <person name="Martin K."/>
            <person name="De Beer W."/>
            <person name="Kaster A.-K."/>
            <person name="Vollmers J."/>
            <person name="Poulsen M."/>
            <person name="Beemelmanns C."/>
        </authorList>
    </citation>
    <scope>NUCLEOTIDE SEQUENCE [LARGE SCALE GENOMIC DNA]</scope>
    <source>
        <strain evidence="1 2">RB56</strain>
    </source>
</reference>
<evidence type="ECO:0000313" key="1">
    <source>
        <dbReference type="EMBL" id="MQY25959.1"/>
    </source>
</evidence>
<evidence type="ECO:0000313" key="2">
    <source>
        <dbReference type="Proteomes" id="UP000431401"/>
    </source>
</evidence>
<comment type="caution">
    <text evidence="1">The sequence shown here is derived from an EMBL/GenBank/DDBJ whole genome shotgun (WGS) entry which is preliminary data.</text>
</comment>
<protein>
    <submittedName>
        <fullName evidence="1">Uncharacterized protein</fullName>
    </submittedName>
</protein>
<keyword evidence="2" id="KW-1185">Reference proteome</keyword>
<sequence length="129" mass="13962">MASAAVSGSCISHHVNTRIRRHVRLAGSDRKYAWAELYPVGAVDPAVTFADLEALTAGCLAHEGADPARIVEVVCRGLRATQHRNDFRLTRAAESAGQPPRVWSRRPRLTLVAALRGMASTISMLFGTL</sequence>
<dbReference type="EMBL" id="WEGI01000003">
    <property type="protein sequence ID" value="MQY25959.1"/>
    <property type="molecule type" value="Genomic_DNA"/>
</dbReference>
<dbReference type="AlphaFoldDB" id="A0A7K0DJS1"/>
<dbReference type="Proteomes" id="UP000431401">
    <property type="component" value="Unassembled WGS sequence"/>
</dbReference>
<gene>
    <name evidence="1" type="ORF">NRB56_15180</name>
</gene>
<proteinExistence type="predicted"/>